<evidence type="ECO:0000313" key="2">
    <source>
        <dbReference type="EMBL" id="RAS59447.1"/>
    </source>
</evidence>
<dbReference type="RefSeq" id="WP_112231860.1">
    <property type="nucleotide sequence ID" value="NZ_QLTT01000014.1"/>
</dbReference>
<feature type="signal peptide" evidence="1">
    <location>
        <begin position="1"/>
        <end position="30"/>
    </location>
</feature>
<protein>
    <recommendedName>
        <fullName evidence="4">Peptidase inhibitor family I36</fullName>
    </recommendedName>
</protein>
<name>A0ABX9DZ06_9PSEU</name>
<evidence type="ECO:0000256" key="1">
    <source>
        <dbReference type="SAM" id="SignalP"/>
    </source>
</evidence>
<organism evidence="2 3">
    <name type="scientific">Lentzea atacamensis</name>
    <dbReference type="NCBI Taxonomy" id="531938"/>
    <lineage>
        <taxon>Bacteria</taxon>
        <taxon>Bacillati</taxon>
        <taxon>Actinomycetota</taxon>
        <taxon>Actinomycetes</taxon>
        <taxon>Pseudonocardiales</taxon>
        <taxon>Pseudonocardiaceae</taxon>
        <taxon>Lentzea</taxon>
    </lineage>
</organism>
<evidence type="ECO:0008006" key="4">
    <source>
        <dbReference type="Google" id="ProtNLM"/>
    </source>
</evidence>
<dbReference type="Pfam" id="PF19882">
    <property type="entry name" value="DUF6355"/>
    <property type="match status" value="1"/>
</dbReference>
<keyword evidence="3" id="KW-1185">Reference proteome</keyword>
<dbReference type="EMBL" id="QLTT01000014">
    <property type="protein sequence ID" value="RAS59447.1"/>
    <property type="molecule type" value="Genomic_DNA"/>
</dbReference>
<evidence type="ECO:0000313" key="3">
    <source>
        <dbReference type="Proteomes" id="UP000248714"/>
    </source>
</evidence>
<gene>
    <name evidence="2" type="ORF">C8D87_11459</name>
</gene>
<feature type="chain" id="PRO_5046327603" description="Peptidase inhibitor family I36" evidence="1">
    <location>
        <begin position="31"/>
        <end position="137"/>
    </location>
</feature>
<sequence length="137" mass="14714">MTRSYIGRVVGAFVVAAGMLLGLFAATASAQVVDHAPAAQIQAAGADAKGAALAGSASSASVGAAYYQCGYYRNPYQGWDAYYTHCGRSTYPRIRVQFNYGWTHRDITVLGTVNLSRHRDLQGAGVITNAWCIRDCW</sequence>
<proteinExistence type="predicted"/>
<reference evidence="2 3" key="1">
    <citation type="submission" date="2018-06" db="EMBL/GenBank/DDBJ databases">
        <title>Genomic Encyclopedia of Type Strains, Phase IV (KMG-IV): sequencing the most valuable type-strain genomes for metagenomic binning, comparative biology and taxonomic classification.</title>
        <authorList>
            <person name="Goeker M."/>
        </authorList>
    </citation>
    <scope>NUCLEOTIDE SEQUENCE [LARGE SCALE GENOMIC DNA]</scope>
    <source>
        <strain evidence="2 3">DSM 45479</strain>
    </source>
</reference>
<comment type="caution">
    <text evidence="2">The sequence shown here is derived from an EMBL/GenBank/DDBJ whole genome shotgun (WGS) entry which is preliminary data.</text>
</comment>
<keyword evidence="1" id="KW-0732">Signal</keyword>
<accession>A0ABX9DZ06</accession>
<dbReference type="Proteomes" id="UP000248714">
    <property type="component" value="Unassembled WGS sequence"/>
</dbReference>
<dbReference type="InterPro" id="IPR045935">
    <property type="entry name" value="DUF6355"/>
</dbReference>